<dbReference type="PANTHER" id="PTHR46702:SF2">
    <property type="entry name" value="DNA LIGASE (DUF1666)"/>
    <property type="match status" value="1"/>
</dbReference>
<evidence type="ECO:0000256" key="2">
    <source>
        <dbReference type="SAM" id="Phobius"/>
    </source>
</evidence>
<feature type="compositionally biased region" description="Basic and acidic residues" evidence="1">
    <location>
        <begin position="177"/>
        <end position="188"/>
    </location>
</feature>
<reference evidence="3 4" key="1">
    <citation type="journal article" date="2023" name="Hortic Res">
        <title>Pangenome of water caltrop reveals structural variations and asymmetric subgenome divergence after allopolyploidization.</title>
        <authorList>
            <person name="Zhang X."/>
            <person name="Chen Y."/>
            <person name="Wang L."/>
            <person name="Yuan Y."/>
            <person name="Fang M."/>
            <person name="Shi L."/>
            <person name="Lu R."/>
            <person name="Comes H.P."/>
            <person name="Ma Y."/>
            <person name="Chen Y."/>
            <person name="Huang G."/>
            <person name="Zhou Y."/>
            <person name="Zheng Z."/>
            <person name="Qiu Y."/>
        </authorList>
    </citation>
    <scope>NUCLEOTIDE SEQUENCE [LARGE SCALE GENOMIC DNA]</scope>
    <source>
        <strain evidence="3">F231</strain>
    </source>
</reference>
<evidence type="ECO:0000313" key="4">
    <source>
        <dbReference type="Proteomes" id="UP001346149"/>
    </source>
</evidence>
<dbReference type="Pfam" id="PF07891">
    <property type="entry name" value="DUF1666"/>
    <property type="match status" value="1"/>
</dbReference>
<proteinExistence type="predicted"/>
<name>A0AAN7MGY1_TRANT</name>
<dbReference type="InterPro" id="IPR012870">
    <property type="entry name" value="DUF1666"/>
</dbReference>
<feature type="transmembrane region" description="Helical" evidence="2">
    <location>
        <begin position="21"/>
        <end position="48"/>
    </location>
</feature>
<feature type="compositionally biased region" description="Polar residues" evidence="1">
    <location>
        <begin position="162"/>
        <end position="176"/>
    </location>
</feature>
<evidence type="ECO:0000313" key="3">
    <source>
        <dbReference type="EMBL" id="KAK4803501.1"/>
    </source>
</evidence>
<organism evidence="3 4">
    <name type="scientific">Trapa natans</name>
    <name type="common">Water chestnut</name>
    <dbReference type="NCBI Taxonomy" id="22666"/>
    <lineage>
        <taxon>Eukaryota</taxon>
        <taxon>Viridiplantae</taxon>
        <taxon>Streptophyta</taxon>
        <taxon>Embryophyta</taxon>
        <taxon>Tracheophyta</taxon>
        <taxon>Spermatophyta</taxon>
        <taxon>Magnoliopsida</taxon>
        <taxon>eudicotyledons</taxon>
        <taxon>Gunneridae</taxon>
        <taxon>Pentapetalae</taxon>
        <taxon>rosids</taxon>
        <taxon>malvids</taxon>
        <taxon>Myrtales</taxon>
        <taxon>Lythraceae</taxon>
        <taxon>Trapa</taxon>
    </lineage>
</organism>
<dbReference type="EMBL" id="JAXQNO010000001">
    <property type="protein sequence ID" value="KAK4803501.1"/>
    <property type="molecule type" value="Genomic_DNA"/>
</dbReference>
<protein>
    <submittedName>
        <fullName evidence="3">Uncharacterized protein</fullName>
    </submittedName>
</protein>
<comment type="caution">
    <text evidence="3">The sequence shown here is derived from an EMBL/GenBank/DDBJ whole genome shotgun (WGS) entry which is preliminary data.</text>
</comment>
<gene>
    <name evidence="3" type="ORF">SAY86_003318</name>
</gene>
<dbReference type="Proteomes" id="UP001346149">
    <property type="component" value="Unassembled WGS sequence"/>
</dbReference>
<keyword evidence="4" id="KW-1185">Reference proteome</keyword>
<keyword evidence="2" id="KW-1133">Transmembrane helix</keyword>
<keyword evidence="2" id="KW-0812">Transmembrane</keyword>
<evidence type="ECO:0000256" key="1">
    <source>
        <dbReference type="SAM" id="MobiDB-lite"/>
    </source>
</evidence>
<sequence length="617" mass="69960">MPCSSEEEALSRLFYNVSSSFLLLLLLLHLALAIFSGILDIIGGISIFRSICRNQEEEEEEGGGGGGGEEEEGGEREEGEGEEGEEGEGEEGGEEEEVLQHGHSFFRVGSIEEADLLDGVIRGGEALSFMHVAESSYKNIDQVTPGELRNCRDAPLKETTEESLISSDDQFSASDSISRELPAKDSEPVRNSVSSTGDEPLSPAISYEFQDDPANGIPVHDDEIRQVEDMNELPGDGRRLISTAMQEVEAKNFQGRSDVDKDDFVEIFGESCTAGSTSKSSSEWRTSTINCRDSGTEDPFSSSSRRSCHKWESYTLFQKYDEEMMFLDRISAQKLHETEALRSVKVKRKSIPEGVVHKVIAKKRRPPGLRHNPYHELEAAYVAEICLTWEALSWNYKNFHSKHASKDRDDPDPGCSGRVAQQFQQFQVLLQRYVENEPFERGRRPEVYARKRQLTTKLLQVPEYRDSEDHAEHVRSRIASTEFLDIMEDGIRTFMDFLRADKMKPGQVIASFFRRNKRGSVNPQLLALMKKVNKKKTRKLKDMGRAGACIIGRRKLSREMEMEILMALIDLNVVSRVLRISDLSEEQLHWCEEKMSKVRIWQGRLQRDSSPLFFPAH</sequence>
<accession>A0AAN7MGY1</accession>
<dbReference type="PANTHER" id="PTHR46702">
    <property type="entry name" value="DNA LIGASE (DUF1666)-RELATED"/>
    <property type="match status" value="1"/>
</dbReference>
<feature type="region of interest" description="Disordered" evidence="1">
    <location>
        <begin position="157"/>
        <end position="203"/>
    </location>
</feature>
<keyword evidence="2" id="KW-0472">Membrane</keyword>
<feature type="compositionally biased region" description="Acidic residues" evidence="1">
    <location>
        <begin position="56"/>
        <end position="97"/>
    </location>
</feature>
<dbReference type="AlphaFoldDB" id="A0AAN7MGY1"/>
<feature type="region of interest" description="Disordered" evidence="1">
    <location>
        <begin position="56"/>
        <end position="98"/>
    </location>
</feature>